<dbReference type="EMBL" id="JAXLQG010000013">
    <property type="protein sequence ID" value="KAK5533483.1"/>
    <property type="molecule type" value="Genomic_DNA"/>
</dbReference>
<evidence type="ECO:0000313" key="4">
    <source>
        <dbReference type="Proteomes" id="UP001345827"/>
    </source>
</evidence>
<dbReference type="Pfam" id="PF00651">
    <property type="entry name" value="BTB"/>
    <property type="match status" value="1"/>
</dbReference>
<comment type="caution">
    <text evidence="3">The sequence shown here is derived from an EMBL/GenBank/DDBJ whole genome shotgun (WGS) entry which is preliminary data.</text>
</comment>
<protein>
    <recommendedName>
        <fullName evidence="2">BTB domain-containing protein</fullName>
    </recommendedName>
</protein>
<dbReference type="InterPro" id="IPR011333">
    <property type="entry name" value="SKP1/BTB/POZ_sf"/>
</dbReference>
<dbReference type="CDD" id="cd18186">
    <property type="entry name" value="BTB_POZ_ZBTB_KLHL-like"/>
    <property type="match status" value="1"/>
</dbReference>
<feature type="compositionally biased region" description="Polar residues" evidence="1">
    <location>
        <begin position="1"/>
        <end position="13"/>
    </location>
</feature>
<evidence type="ECO:0000256" key="1">
    <source>
        <dbReference type="SAM" id="MobiDB-lite"/>
    </source>
</evidence>
<evidence type="ECO:0000313" key="3">
    <source>
        <dbReference type="EMBL" id="KAK5533483.1"/>
    </source>
</evidence>
<sequence length="262" mass="30061">MADVTPTNPSQARNDPDDPDDPDDSDDPSRYEIFPPPELITVNVGRDKVVYSLNRDWLVYKCPFFEKCLRSGMKEEQEKTVNLPEELPEAFDKLVGWMYTGTVGATPGWDCINAYLLADKFCMHDLQSSILDALRNPYRTNATYATYAIWPKTLDHVWQRSMENCELRKFCLDNVYSTLSYLYDWTPSNTYAKLTTQDKKKFDNLKADYKNELDELIQSGSPVMNALFWKMANSNTVPPNPALLLGCFYHIHKDGEKCMSSG</sequence>
<accession>A0AAV9Q468</accession>
<dbReference type="PROSITE" id="PS50097">
    <property type="entry name" value="BTB"/>
    <property type="match status" value="1"/>
</dbReference>
<dbReference type="Proteomes" id="UP001345827">
    <property type="component" value="Unassembled WGS sequence"/>
</dbReference>
<dbReference type="PANTHER" id="PTHR47843">
    <property type="entry name" value="BTB DOMAIN-CONTAINING PROTEIN-RELATED"/>
    <property type="match status" value="1"/>
</dbReference>
<feature type="region of interest" description="Disordered" evidence="1">
    <location>
        <begin position="1"/>
        <end position="32"/>
    </location>
</feature>
<reference evidence="3 4" key="1">
    <citation type="submission" date="2023-06" db="EMBL/GenBank/DDBJ databases">
        <title>Black Yeasts Isolated from many extreme environments.</title>
        <authorList>
            <person name="Coleine C."/>
            <person name="Stajich J.E."/>
            <person name="Selbmann L."/>
        </authorList>
    </citation>
    <scope>NUCLEOTIDE SEQUENCE [LARGE SCALE GENOMIC DNA]</scope>
    <source>
        <strain evidence="3 4">CCFEE 5887</strain>
    </source>
</reference>
<dbReference type="AlphaFoldDB" id="A0AAV9Q468"/>
<proteinExistence type="predicted"/>
<dbReference type="Gene3D" id="3.30.710.10">
    <property type="entry name" value="Potassium Channel Kv1.1, Chain A"/>
    <property type="match status" value="1"/>
</dbReference>
<feature type="domain" description="BTB" evidence="2">
    <location>
        <begin position="38"/>
        <end position="107"/>
    </location>
</feature>
<gene>
    <name evidence="3" type="ORF">LTR25_007349</name>
</gene>
<feature type="compositionally biased region" description="Acidic residues" evidence="1">
    <location>
        <begin position="17"/>
        <end position="26"/>
    </location>
</feature>
<keyword evidence="4" id="KW-1185">Reference proteome</keyword>
<evidence type="ECO:0000259" key="2">
    <source>
        <dbReference type="PROSITE" id="PS50097"/>
    </source>
</evidence>
<dbReference type="SUPFAM" id="SSF54695">
    <property type="entry name" value="POZ domain"/>
    <property type="match status" value="1"/>
</dbReference>
<dbReference type="InterPro" id="IPR000210">
    <property type="entry name" value="BTB/POZ_dom"/>
</dbReference>
<organism evidence="3 4">
    <name type="scientific">Vermiconidia calcicola</name>
    <dbReference type="NCBI Taxonomy" id="1690605"/>
    <lineage>
        <taxon>Eukaryota</taxon>
        <taxon>Fungi</taxon>
        <taxon>Dikarya</taxon>
        <taxon>Ascomycota</taxon>
        <taxon>Pezizomycotina</taxon>
        <taxon>Dothideomycetes</taxon>
        <taxon>Dothideomycetidae</taxon>
        <taxon>Mycosphaerellales</taxon>
        <taxon>Extremaceae</taxon>
        <taxon>Vermiconidia</taxon>
    </lineage>
</organism>
<name>A0AAV9Q468_9PEZI</name>